<dbReference type="PANTHER" id="PTHR38445">
    <property type="entry name" value="HTH-TYPE TRANSCRIPTIONAL REPRESSOR YTRA"/>
    <property type="match status" value="1"/>
</dbReference>
<dbReference type="SUPFAM" id="SSF46785">
    <property type="entry name" value="Winged helix' DNA-binding domain"/>
    <property type="match status" value="1"/>
</dbReference>
<proteinExistence type="predicted"/>
<dbReference type="InterPro" id="IPR046335">
    <property type="entry name" value="LacI/GalR-like_sensor"/>
</dbReference>
<dbReference type="InterPro" id="IPR028082">
    <property type="entry name" value="Peripla_BP_I"/>
</dbReference>
<comment type="caution">
    <text evidence="5">The sequence shown here is derived from an EMBL/GenBank/DDBJ whole genome shotgun (WGS) entry which is preliminary data.</text>
</comment>
<dbReference type="Pfam" id="PF13377">
    <property type="entry name" value="Peripla_BP_3"/>
    <property type="match status" value="1"/>
</dbReference>
<evidence type="ECO:0000313" key="6">
    <source>
        <dbReference type="Proteomes" id="UP000317332"/>
    </source>
</evidence>
<dbReference type="Proteomes" id="UP000317332">
    <property type="component" value="Unassembled WGS sequence"/>
</dbReference>
<dbReference type="SMART" id="SM00345">
    <property type="entry name" value="HTH_GNTR"/>
    <property type="match status" value="1"/>
</dbReference>
<dbReference type="Gene3D" id="3.40.50.2300">
    <property type="match status" value="2"/>
</dbReference>
<evidence type="ECO:0000259" key="4">
    <source>
        <dbReference type="PROSITE" id="PS50949"/>
    </source>
</evidence>
<keyword evidence="1" id="KW-0805">Transcription regulation</keyword>
<keyword evidence="6" id="KW-1185">Reference proteome</keyword>
<dbReference type="InterPro" id="IPR000524">
    <property type="entry name" value="Tscrpt_reg_HTH_GntR"/>
</dbReference>
<evidence type="ECO:0000256" key="1">
    <source>
        <dbReference type="ARBA" id="ARBA00023015"/>
    </source>
</evidence>
<name>A0A506PEA0_9FLAO</name>
<evidence type="ECO:0000256" key="3">
    <source>
        <dbReference type="ARBA" id="ARBA00023163"/>
    </source>
</evidence>
<dbReference type="OrthoDB" id="742238at2"/>
<accession>A0A506PEA0</accession>
<feature type="domain" description="HTH gntR-type" evidence="4">
    <location>
        <begin position="12"/>
        <end position="80"/>
    </location>
</feature>
<keyword evidence="3" id="KW-0804">Transcription</keyword>
<evidence type="ECO:0000313" key="5">
    <source>
        <dbReference type="EMBL" id="TPV31838.1"/>
    </source>
</evidence>
<dbReference type="PANTHER" id="PTHR38445:SF10">
    <property type="entry name" value="GNTR-FAMILY TRANSCRIPTIONAL REGULATOR"/>
    <property type="match status" value="1"/>
</dbReference>
<dbReference type="RefSeq" id="WP_140991077.1">
    <property type="nucleotide sequence ID" value="NZ_VHIQ01000007.1"/>
</dbReference>
<reference evidence="5 6" key="1">
    <citation type="submission" date="2019-06" db="EMBL/GenBank/DDBJ databases">
        <title>Flavobacteriaceae Paucihalobacterium erythroidium CWB-1, complete genome.</title>
        <authorList>
            <person name="Wu S."/>
        </authorList>
    </citation>
    <scope>NUCLEOTIDE SEQUENCE [LARGE SCALE GENOMIC DNA]</scope>
    <source>
        <strain evidence="5 6">CWB-1</strain>
    </source>
</reference>
<organism evidence="5 6">
    <name type="scientific">Paucihalobacter ruber</name>
    <dbReference type="NCBI Taxonomy" id="2567861"/>
    <lineage>
        <taxon>Bacteria</taxon>
        <taxon>Pseudomonadati</taxon>
        <taxon>Bacteroidota</taxon>
        <taxon>Flavobacteriia</taxon>
        <taxon>Flavobacteriales</taxon>
        <taxon>Flavobacteriaceae</taxon>
        <taxon>Paucihalobacter</taxon>
    </lineage>
</organism>
<sequence length="332" mass="38161">MNLVTVHSKLDIPKYKQIVKSIENAIQTGELVKGDKLPSINTIKDEFGLSRDTVLMAFNELKTRGIVHSIAGKGYYVKSTDINVTQKIFLLFDELNAFKEDLYNSFLETLDDNVQVDIFFHHFNFELFSKLIFDNVGNYSYYVIMPVNFKNTAAVLSNLPDDKVFILDQTSDELKHYPAVYQNFEADIYSSLRAAKMHIRKYNKLILLFPETKQPLGMLTGFQRFKKEMSITNEVISSLEKRIPQRGEVYLVLDDQNLIKLIKKIKSVGLKLGEDIGIISYNDTMLKEVVEDGITTISTDFKLMGRNLAKMIFSGEHKQIENPNYLIIRKSL</sequence>
<dbReference type="Pfam" id="PF00392">
    <property type="entry name" value="GntR"/>
    <property type="match status" value="1"/>
</dbReference>
<dbReference type="Gene3D" id="1.10.10.10">
    <property type="entry name" value="Winged helix-like DNA-binding domain superfamily/Winged helix DNA-binding domain"/>
    <property type="match status" value="1"/>
</dbReference>
<dbReference type="GO" id="GO:0003700">
    <property type="term" value="F:DNA-binding transcription factor activity"/>
    <property type="evidence" value="ECO:0007669"/>
    <property type="project" value="InterPro"/>
</dbReference>
<gene>
    <name evidence="5" type="ORF">FJ651_13525</name>
</gene>
<dbReference type="PROSITE" id="PS50949">
    <property type="entry name" value="HTH_GNTR"/>
    <property type="match status" value="1"/>
</dbReference>
<dbReference type="AlphaFoldDB" id="A0A506PEA0"/>
<dbReference type="SUPFAM" id="SSF53822">
    <property type="entry name" value="Periplasmic binding protein-like I"/>
    <property type="match status" value="1"/>
</dbReference>
<dbReference type="InterPro" id="IPR036390">
    <property type="entry name" value="WH_DNA-bd_sf"/>
</dbReference>
<dbReference type="GO" id="GO:0003677">
    <property type="term" value="F:DNA binding"/>
    <property type="evidence" value="ECO:0007669"/>
    <property type="project" value="UniProtKB-KW"/>
</dbReference>
<dbReference type="InterPro" id="IPR036388">
    <property type="entry name" value="WH-like_DNA-bd_sf"/>
</dbReference>
<dbReference type="CDD" id="cd07377">
    <property type="entry name" value="WHTH_GntR"/>
    <property type="match status" value="1"/>
</dbReference>
<protein>
    <submittedName>
        <fullName evidence="5">GntR family transcriptional regulator</fullName>
    </submittedName>
</protein>
<evidence type="ECO:0000256" key="2">
    <source>
        <dbReference type="ARBA" id="ARBA00023125"/>
    </source>
</evidence>
<dbReference type="EMBL" id="VHIQ01000007">
    <property type="protein sequence ID" value="TPV31838.1"/>
    <property type="molecule type" value="Genomic_DNA"/>
</dbReference>
<keyword evidence="2" id="KW-0238">DNA-binding</keyword>